<feature type="domain" description="DDE-1" evidence="1">
    <location>
        <begin position="175"/>
        <end position="294"/>
    </location>
</feature>
<evidence type="ECO:0008006" key="5">
    <source>
        <dbReference type="Google" id="ProtNLM"/>
    </source>
</evidence>
<evidence type="ECO:0000313" key="4">
    <source>
        <dbReference type="Proteomes" id="UP001148838"/>
    </source>
</evidence>
<dbReference type="InterPro" id="IPR050863">
    <property type="entry name" value="CenT-Element_Derived"/>
</dbReference>
<dbReference type="Proteomes" id="UP001148838">
    <property type="component" value="Unassembled WGS sequence"/>
</dbReference>
<evidence type="ECO:0000259" key="1">
    <source>
        <dbReference type="Pfam" id="PF03184"/>
    </source>
</evidence>
<dbReference type="InterPro" id="IPR007889">
    <property type="entry name" value="HTH_Psq"/>
</dbReference>
<proteinExistence type="predicted"/>
<dbReference type="EMBL" id="JAJSOF020000017">
    <property type="protein sequence ID" value="KAJ4439773.1"/>
    <property type="molecule type" value="Genomic_DNA"/>
</dbReference>
<evidence type="ECO:0000259" key="2">
    <source>
        <dbReference type="Pfam" id="PF05225"/>
    </source>
</evidence>
<dbReference type="PANTHER" id="PTHR19303">
    <property type="entry name" value="TRANSPOSON"/>
    <property type="match status" value="1"/>
</dbReference>
<comment type="caution">
    <text evidence="3">The sequence shown here is derived from an EMBL/GenBank/DDBJ whole genome shotgun (WGS) entry which is preliminary data.</text>
</comment>
<gene>
    <name evidence="3" type="ORF">ANN_07901</name>
</gene>
<name>A0ABQ8T1A6_PERAM</name>
<organism evidence="3 4">
    <name type="scientific">Periplaneta americana</name>
    <name type="common">American cockroach</name>
    <name type="synonym">Blatta americana</name>
    <dbReference type="NCBI Taxonomy" id="6978"/>
    <lineage>
        <taxon>Eukaryota</taxon>
        <taxon>Metazoa</taxon>
        <taxon>Ecdysozoa</taxon>
        <taxon>Arthropoda</taxon>
        <taxon>Hexapoda</taxon>
        <taxon>Insecta</taxon>
        <taxon>Pterygota</taxon>
        <taxon>Neoptera</taxon>
        <taxon>Polyneoptera</taxon>
        <taxon>Dictyoptera</taxon>
        <taxon>Blattodea</taxon>
        <taxon>Blattoidea</taxon>
        <taxon>Blattidae</taxon>
        <taxon>Blattinae</taxon>
        <taxon>Periplaneta</taxon>
    </lineage>
</organism>
<dbReference type="Pfam" id="PF03184">
    <property type="entry name" value="DDE_1"/>
    <property type="match status" value="1"/>
</dbReference>
<reference evidence="3 4" key="1">
    <citation type="journal article" date="2022" name="Allergy">
        <title>Genome assembly and annotation of Periplaneta americana reveal a comprehensive cockroach allergen profile.</title>
        <authorList>
            <person name="Wang L."/>
            <person name="Xiong Q."/>
            <person name="Saelim N."/>
            <person name="Wang L."/>
            <person name="Nong W."/>
            <person name="Wan A.T."/>
            <person name="Shi M."/>
            <person name="Liu X."/>
            <person name="Cao Q."/>
            <person name="Hui J.H.L."/>
            <person name="Sookrung N."/>
            <person name="Leung T.F."/>
            <person name="Tungtrongchitr A."/>
            <person name="Tsui S.K.W."/>
        </authorList>
    </citation>
    <scope>NUCLEOTIDE SEQUENCE [LARGE SCALE GENOMIC DNA]</scope>
    <source>
        <strain evidence="3">PWHHKU_190912</strain>
    </source>
</reference>
<dbReference type="PANTHER" id="PTHR19303:SF74">
    <property type="entry name" value="POGO TRANSPOSABLE ELEMENT WITH KRAB DOMAIN"/>
    <property type="match status" value="1"/>
</dbReference>
<dbReference type="InterPro" id="IPR004875">
    <property type="entry name" value="DDE_SF_endonuclease_dom"/>
</dbReference>
<feature type="domain" description="HTH psq-type" evidence="2">
    <location>
        <begin position="16"/>
        <end position="50"/>
    </location>
</feature>
<accession>A0ABQ8T1A6</accession>
<keyword evidence="4" id="KW-1185">Reference proteome</keyword>
<sequence length="295" mass="33393">MAGLCEDGNEPSGSLKAISVKNGMPLNTAATRYGIARNTLRYHVNARAEMKNIGRPALLSFAQEREFCSRLFRLADVGMPLISKLVKRTVFTFYVSKRKVQTLNQGRAMKLNRVIVKDYFDKLEAIMVEHGFMGKPENIYKIDEKECRLTLHHTQEVFATKETKRLHLIAPEHGENVTIVTCCNVVGQAIPPMIVFKGKRRRPEWGDDMLPGTAVKMTEKGSMTCQVFIKWLAHFAKFKTVGKSLFIFDGAKSHLDANIVDIADEHDIILFCLPSNCTHELQPLDKTVFGPFEKY</sequence>
<dbReference type="Gene3D" id="3.30.420.10">
    <property type="entry name" value="Ribonuclease H-like superfamily/Ribonuclease H"/>
    <property type="match status" value="1"/>
</dbReference>
<protein>
    <recommendedName>
        <fullName evidence="5">DDE-1 domain-containing protein</fullName>
    </recommendedName>
</protein>
<dbReference type="Pfam" id="PF05225">
    <property type="entry name" value="HTH_psq"/>
    <property type="match status" value="1"/>
</dbReference>
<dbReference type="InterPro" id="IPR036397">
    <property type="entry name" value="RNaseH_sf"/>
</dbReference>
<evidence type="ECO:0000313" key="3">
    <source>
        <dbReference type="EMBL" id="KAJ4439773.1"/>
    </source>
</evidence>